<dbReference type="InterPro" id="IPR006450">
    <property type="entry name" value="Phage_HK97_gp6-like"/>
</dbReference>
<dbReference type="Gene3D" id="1.10.3230.30">
    <property type="entry name" value="Phage gp6-like head-tail connector protein"/>
    <property type="match status" value="1"/>
</dbReference>
<dbReference type="Pfam" id="PF05135">
    <property type="entry name" value="Phage_connect_1"/>
    <property type="match status" value="1"/>
</dbReference>
<name>A0A1H0RHW4_9BURK</name>
<dbReference type="NCBIfam" id="TIGR01560">
    <property type="entry name" value="put_DNA_pack"/>
    <property type="match status" value="1"/>
</dbReference>
<evidence type="ECO:0000313" key="2">
    <source>
        <dbReference type="Proteomes" id="UP000199317"/>
    </source>
</evidence>
<dbReference type="CDD" id="cd08054">
    <property type="entry name" value="gp6"/>
    <property type="match status" value="1"/>
</dbReference>
<dbReference type="InterPro" id="IPR021146">
    <property type="entry name" value="Phage_gp6-like_head-tail"/>
</dbReference>
<evidence type="ECO:0000313" key="1">
    <source>
        <dbReference type="EMBL" id="SDP29005.1"/>
    </source>
</evidence>
<gene>
    <name evidence="1" type="ORF">SAMN04489708_11070</name>
</gene>
<dbReference type="Proteomes" id="UP000199317">
    <property type="component" value="Unassembled WGS sequence"/>
</dbReference>
<accession>A0A1H0RHW4</accession>
<dbReference type="AlphaFoldDB" id="A0A1H0RHW4"/>
<sequence length="107" mass="11706">MPKIDLPTAREHLRVEADEAQDALIETWLRAAYLAVEGKIFRRVHADTVPPEDLYGVVADEAINSAALLILGHLFANREAVAEGSRAPVPMGAEWLLQPYINFDGGA</sequence>
<dbReference type="RefSeq" id="WP_092834219.1">
    <property type="nucleotide sequence ID" value="NZ_FNJL01000010.1"/>
</dbReference>
<reference evidence="2" key="1">
    <citation type="submission" date="2016-10" db="EMBL/GenBank/DDBJ databases">
        <authorList>
            <person name="Varghese N."/>
            <person name="Submissions S."/>
        </authorList>
    </citation>
    <scope>NUCLEOTIDE SEQUENCE [LARGE SCALE GENOMIC DNA]</scope>
    <source>
        <strain evidence="2">DSM 17101</strain>
    </source>
</reference>
<protein>
    <submittedName>
        <fullName evidence="1">Phage gp6-like head-tail connector protein</fullName>
    </submittedName>
</protein>
<keyword evidence="2" id="KW-1185">Reference proteome</keyword>
<dbReference type="EMBL" id="FNJL01000010">
    <property type="protein sequence ID" value="SDP29005.1"/>
    <property type="molecule type" value="Genomic_DNA"/>
</dbReference>
<proteinExistence type="predicted"/>
<dbReference type="OrthoDB" id="8452319at2"/>
<organism evidence="1 2">
    <name type="scientific">Paracidovorax cattleyae</name>
    <dbReference type="NCBI Taxonomy" id="80868"/>
    <lineage>
        <taxon>Bacteria</taxon>
        <taxon>Pseudomonadati</taxon>
        <taxon>Pseudomonadota</taxon>
        <taxon>Betaproteobacteria</taxon>
        <taxon>Burkholderiales</taxon>
        <taxon>Comamonadaceae</taxon>
        <taxon>Paracidovorax</taxon>
    </lineage>
</organism>